<dbReference type="GO" id="GO:0006083">
    <property type="term" value="P:acetate metabolic process"/>
    <property type="evidence" value="ECO:0007669"/>
    <property type="project" value="InterPro"/>
</dbReference>
<evidence type="ECO:0000313" key="2">
    <source>
        <dbReference type="EMBL" id="GAG46749.1"/>
    </source>
</evidence>
<dbReference type="InterPro" id="IPR038460">
    <property type="entry name" value="AcetylCoA_hyd_C_sf"/>
</dbReference>
<dbReference type="InterPro" id="IPR046433">
    <property type="entry name" value="ActCoA_hydro"/>
</dbReference>
<feature type="non-terminal residue" evidence="2">
    <location>
        <position position="1"/>
    </location>
</feature>
<dbReference type="Gene3D" id="3.40.1080.20">
    <property type="entry name" value="Acetyl-CoA hydrolase/transferase C-terminal domain"/>
    <property type="match status" value="1"/>
</dbReference>
<dbReference type="InterPro" id="IPR026888">
    <property type="entry name" value="AcetylCoA_hyd_C"/>
</dbReference>
<dbReference type="PANTHER" id="PTHR21432:SF20">
    <property type="entry name" value="ACETYL-COA HYDROLASE"/>
    <property type="match status" value="1"/>
</dbReference>
<dbReference type="PANTHER" id="PTHR21432">
    <property type="entry name" value="ACETYL-COA HYDROLASE-RELATED"/>
    <property type="match status" value="1"/>
</dbReference>
<protein>
    <recommendedName>
        <fullName evidence="1">Acetyl-CoA hydrolase/transferase C-terminal domain-containing protein</fullName>
    </recommendedName>
</protein>
<dbReference type="InterPro" id="IPR037171">
    <property type="entry name" value="NagB/RpiA_transferase-like"/>
</dbReference>
<dbReference type="Gene3D" id="3.30.750.70">
    <property type="entry name" value="4-hydroxybutyrate coenzyme like domains"/>
    <property type="match status" value="1"/>
</dbReference>
<feature type="non-terminal residue" evidence="2">
    <location>
        <position position="239"/>
    </location>
</feature>
<dbReference type="AlphaFoldDB" id="X0XU38"/>
<dbReference type="EMBL" id="BARS01050257">
    <property type="protein sequence ID" value="GAG46749.1"/>
    <property type="molecule type" value="Genomic_DNA"/>
</dbReference>
<evidence type="ECO:0000259" key="1">
    <source>
        <dbReference type="Pfam" id="PF13336"/>
    </source>
</evidence>
<dbReference type="GO" id="GO:0008775">
    <property type="term" value="F:acetate CoA-transferase activity"/>
    <property type="evidence" value="ECO:0007669"/>
    <property type="project" value="InterPro"/>
</dbReference>
<dbReference type="Pfam" id="PF13336">
    <property type="entry name" value="AcetylCoA_hyd_C"/>
    <property type="match status" value="1"/>
</dbReference>
<comment type="caution">
    <text evidence="2">The sequence shown here is derived from an EMBL/GenBank/DDBJ whole genome shotgun (WGS) entry which is preliminary data.</text>
</comment>
<accession>X0XU38</accession>
<sequence length="239" mass="25980">FGDSLLHISEVDAIVENHVPLLEMIPPEPKPEDETIGKYIAEMVPDGATIQLGFGGIPNAITRYLMGHKDLGIHTEVFGPGMVVLIEKGVVTGRKKNLHPRKNVFTVALGTRKTYKFMNDNPSLESYPVSYTNEPSVIAQNDNMVSINSILEVDLLGQCNAEFLAGSQFSGTGGQLDFVRGAFNSKGGKSILAFYSTAKNGEVSRVVPRFETGTVVTTPRMDTHYVVTEHGVVNLKGRS</sequence>
<gene>
    <name evidence="2" type="ORF">S01H1_75062</name>
</gene>
<proteinExistence type="predicted"/>
<dbReference type="SUPFAM" id="SSF100950">
    <property type="entry name" value="NagB/RpiA/CoA transferase-like"/>
    <property type="match status" value="1"/>
</dbReference>
<feature type="domain" description="Acetyl-CoA hydrolase/transferase C-terminal" evidence="1">
    <location>
        <begin position="110"/>
        <end position="239"/>
    </location>
</feature>
<name>X0XU38_9ZZZZ</name>
<reference evidence="2" key="1">
    <citation type="journal article" date="2014" name="Front. Microbiol.">
        <title>High frequency of phylogenetically diverse reductive dehalogenase-homologous genes in deep subseafloor sedimentary metagenomes.</title>
        <authorList>
            <person name="Kawai M."/>
            <person name="Futagami T."/>
            <person name="Toyoda A."/>
            <person name="Takaki Y."/>
            <person name="Nishi S."/>
            <person name="Hori S."/>
            <person name="Arai W."/>
            <person name="Tsubouchi T."/>
            <person name="Morono Y."/>
            <person name="Uchiyama I."/>
            <person name="Ito T."/>
            <person name="Fujiyama A."/>
            <person name="Inagaki F."/>
            <person name="Takami H."/>
        </authorList>
    </citation>
    <scope>NUCLEOTIDE SEQUENCE</scope>
    <source>
        <strain evidence="2">Expedition CK06-06</strain>
    </source>
</reference>
<organism evidence="2">
    <name type="scientific">marine sediment metagenome</name>
    <dbReference type="NCBI Taxonomy" id="412755"/>
    <lineage>
        <taxon>unclassified sequences</taxon>
        <taxon>metagenomes</taxon>
        <taxon>ecological metagenomes</taxon>
    </lineage>
</organism>